<keyword evidence="1" id="KW-0812">Transmembrane</keyword>
<evidence type="ECO:0000313" key="3">
    <source>
        <dbReference type="Proteomes" id="UP000076761"/>
    </source>
</evidence>
<reference evidence="2 3" key="1">
    <citation type="journal article" date="2016" name="Mol. Biol. Evol.">
        <title>Comparative Genomics of Early-Diverging Mushroom-Forming Fungi Provides Insights into the Origins of Lignocellulose Decay Capabilities.</title>
        <authorList>
            <person name="Nagy L.G."/>
            <person name="Riley R."/>
            <person name="Tritt A."/>
            <person name="Adam C."/>
            <person name="Daum C."/>
            <person name="Floudas D."/>
            <person name="Sun H."/>
            <person name="Yadav J.S."/>
            <person name="Pangilinan J."/>
            <person name="Larsson K.H."/>
            <person name="Matsuura K."/>
            <person name="Barry K."/>
            <person name="Labutti K."/>
            <person name="Kuo R."/>
            <person name="Ohm R.A."/>
            <person name="Bhattacharya S.S."/>
            <person name="Shirouzu T."/>
            <person name="Yoshinaga Y."/>
            <person name="Martin F.M."/>
            <person name="Grigoriev I.V."/>
            <person name="Hibbett D.S."/>
        </authorList>
    </citation>
    <scope>NUCLEOTIDE SEQUENCE [LARGE SCALE GENOMIC DNA]</scope>
    <source>
        <strain evidence="2 3">HHB14362 ss-1</strain>
    </source>
</reference>
<keyword evidence="3" id="KW-1185">Reference proteome</keyword>
<name>A0A165PX04_9AGAM</name>
<organism evidence="2 3">
    <name type="scientific">Neolentinus lepideus HHB14362 ss-1</name>
    <dbReference type="NCBI Taxonomy" id="1314782"/>
    <lineage>
        <taxon>Eukaryota</taxon>
        <taxon>Fungi</taxon>
        <taxon>Dikarya</taxon>
        <taxon>Basidiomycota</taxon>
        <taxon>Agaricomycotina</taxon>
        <taxon>Agaricomycetes</taxon>
        <taxon>Gloeophyllales</taxon>
        <taxon>Gloeophyllaceae</taxon>
        <taxon>Neolentinus</taxon>
    </lineage>
</organism>
<keyword evidence="1" id="KW-0472">Membrane</keyword>
<sequence>MLRNWCMNSIRLMSIHRCVAWVLCNGCLWASIPCFFILMINRLSSIAASLSGML</sequence>
<protein>
    <submittedName>
        <fullName evidence="2">Uncharacterized protein</fullName>
    </submittedName>
</protein>
<gene>
    <name evidence="2" type="ORF">NEOLEDRAFT_1222907</name>
</gene>
<dbReference type="AlphaFoldDB" id="A0A165PX04"/>
<feature type="transmembrane region" description="Helical" evidence="1">
    <location>
        <begin position="20"/>
        <end position="40"/>
    </location>
</feature>
<dbReference type="EMBL" id="KV425605">
    <property type="protein sequence ID" value="KZT21604.1"/>
    <property type="molecule type" value="Genomic_DNA"/>
</dbReference>
<evidence type="ECO:0000256" key="1">
    <source>
        <dbReference type="SAM" id="Phobius"/>
    </source>
</evidence>
<accession>A0A165PX04</accession>
<proteinExistence type="predicted"/>
<dbReference type="InParanoid" id="A0A165PX04"/>
<dbReference type="Proteomes" id="UP000076761">
    <property type="component" value="Unassembled WGS sequence"/>
</dbReference>
<keyword evidence="1" id="KW-1133">Transmembrane helix</keyword>
<evidence type="ECO:0000313" key="2">
    <source>
        <dbReference type="EMBL" id="KZT21604.1"/>
    </source>
</evidence>